<evidence type="ECO:0000256" key="4">
    <source>
        <dbReference type="ARBA" id="ARBA00022691"/>
    </source>
</evidence>
<dbReference type="Pfam" id="PF23186">
    <property type="entry name" value="DUF7059"/>
    <property type="match status" value="1"/>
</dbReference>
<organism evidence="8 9">
    <name type="scientific">Georgenia halophila</name>
    <dbReference type="NCBI Taxonomy" id="620889"/>
    <lineage>
        <taxon>Bacteria</taxon>
        <taxon>Bacillati</taxon>
        <taxon>Actinomycetota</taxon>
        <taxon>Actinomycetes</taxon>
        <taxon>Micrococcales</taxon>
        <taxon>Bogoriellaceae</taxon>
        <taxon>Georgenia</taxon>
    </lineage>
</organism>
<evidence type="ECO:0000256" key="3">
    <source>
        <dbReference type="ARBA" id="ARBA00022679"/>
    </source>
</evidence>
<dbReference type="InterPro" id="IPR002052">
    <property type="entry name" value="DNA_methylase_N6_adenine_CS"/>
</dbReference>
<dbReference type="EMBL" id="BAABGN010000013">
    <property type="protein sequence ID" value="GAA4432184.1"/>
    <property type="molecule type" value="Genomic_DNA"/>
</dbReference>
<evidence type="ECO:0000256" key="1">
    <source>
        <dbReference type="ARBA" id="ARBA00006149"/>
    </source>
</evidence>
<feature type="domain" description="Methyltransferase small" evidence="6">
    <location>
        <begin position="173"/>
        <end position="256"/>
    </location>
</feature>
<accession>A0ABP8LPM8</accession>
<dbReference type="InterPro" id="IPR029063">
    <property type="entry name" value="SAM-dependent_MTases_sf"/>
</dbReference>
<name>A0ABP8LPM8_9MICO</name>
<keyword evidence="3" id="KW-0808">Transferase</keyword>
<dbReference type="GO" id="GO:0008168">
    <property type="term" value="F:methyltransferase activity"/>
    <property type="evidence" value="ECO:0007669"/>
    <property type="project" value="UniProtKB-KW"/>
</dbReference>
<evidence type="ECO:0000313" key="9">
    <source>
        <dbReference type="Proteomes" id="UP001500622"/>
    </source>
</evidence>
<dbReference type="GO" id="GO:0032259">
    <property type="term" value="P:methylation"/>
    <property type="evidence" value="ECO:0007669"/>
    <property type="project" value="UniProtKB-KW"/>
</dbReference>
<dbReference type="InterPro" id="IPR055487">
    <property type="entry name" value="DUF7059"/>
</dbReference>
<dbReference type="PANTHER" id="PTHR45875:SF1">
    <property type="entry name" value="METHYLTRANSFERASE N6AMT1"/>
    <property type="match status" value="1"/>
</dbReference>
<dbReference type="InterPro" id="IPR052190">
    <property type="entry name" value="Euk-Arch_PrmC-MTase"/>
</dbReference>
<protein>
    <submittedName>
        <fullName evidence="8">Methyltransferase</fullName>
    </submittedName>
</protein>
<evidence type="ECO:0000259" key="6">
    <source>
        <dbReference type="Pfam" id="PF05175"/>
    </source>
</evidence>
<dbReference type="Pfam" id="PF05175">
    <property type="entry name" value="MTS"/>
    <property type="match status" value="1"/>
</dbReference>
<dbReference type="PROSITE" id="PS00092">
    <property type="entry name" value="N6_MTASE"/>
    <property type="match status" value="1"/>
</dbReference>
<dbReference type="Proteomes" id="UP001500622">
    <property type="component" value="Unassembled WGS sequence"/>
</dbReference>
<keyword evidence="4" id="KW-0949">S-adenosyl-L-methionine</keyword>
<comment type="caution">
    <text evidence="8">The sequence shown here is derived from an EMBL/GenBank/DDBJ whole genome shotgun (WGS) entry which is preliminary data.</text>
</comment>
<keyword evidence="2 8" id="KW-0489">Methyltransferase</keyword>
<evidence type="ECO:0000256" key="2">
    <source>
        <dbReference type="ARBA" id="ARBA00022603"/>
    </source>
</evidence>
<dbReference type="CDD" id="cd02440">
    <property type="entry name" value="AdoMet_MTases"/>
    <property type="match status" value="1"/>
</dbReference>
<keyword evidence="9" id="KW-1185">Reference proteome</keyword>
<evidence type="ECO:0000259" key="7">
    <source>
        <dbReference type="Pfam" id="PF23186"/>
    </source>
</evidence>
<comment type="similarity">
    <text evidence="1">Belongs to the eukaryotic/archaeal PrmC-related family.</text>
</comment>
<dbReference type="Gene3D" id="3.40.50.150">
    <property type="entry name" value="Vaccinia Virus protein VP39"/>
    <property type="match status" value="1"/>
</dbReference>
<dbReference type="InterPro" id="IPR007848">
    <property type="entry name" value="Small_mtfrase_dom"/>
</dbReference>
<dbReference type="PANTHER" id="PTHR45875">
    <property type="entry name" value="METHYLTRANSFERASE N6AMT1"/>
    <property type="match status" value="1"/>
</dbReference>
<sequence>MNDALDAPPSRSHRGDVADGSSLPTPDPELCAALAADLRASGFRSDALREAWGEAADDAIGRGLRRPAERALGERTDALATLGRQLALGVPQPVDAVDDALPRLGARGLAGLGLAKVDRDLVVPLALVRPQSFADGSGDGEWWIASDLDEAALGDALPADHVVGAGGASLTLAGLQLPTPARRVLDLGTGCGIQALRARRDGDAVVATDVSRRALRYADLNALLNDVEGIGTRHGSLFEPVAGETFDRIVSNPPFVITPRADGVPAYEYRDAGLMGDALVEAVVTGVGTHLEPGGVAQLLGNWESREGHDGLDRVREWVESSPVPLDAWVVEREQLNPIEYAELWIRDGGTRPGTPRHAEMLEAWLDDFADRGVTAVGLGYVLLRRADGGPTLSRYERLPQPLGTQSALGTGLAAALAAHDRLTTMDDDALADAVLTVARDVTEARHHMPGTPEPSVIELRQGGGFARTVTADPSLAALVGACDGELAVGQLTVAIAALLDVDAAELRESLLPQVRRLLIDGFLAFADDAPSA</sequence>
<evidence type="ECO:0000256" key="5">
    <source>
        <dbReference type="SAM" id="MobiDB-lite"/>
    </source>
</evidence>
<feature type="region of interest" description="Disordered" evidence="5">
    <location>
        <begin position="1"/>
        <end position="28"/>
    </location>
</feature>
<proteinExistence type="inferred from homology"/>
<feature type="domain" description="DUF7059" evidence="7">
    <location>
        <begin position="40"/>
        <end position="123"/>
    </location>
</feature>
<evidence type="ECO:0000313" key="8">
    <source>
        <dbReference type="EMBL" id="GAA4432184.1"/>
    </source>
</evidence>
<gene>
    <name evidence="8" type="ORF">GCM10023169_37670</name>
</gene>
<dbReference type="SUPFAM" id="SSF53335">
    <property type="entry name" value="S-adenosyl-L-methionine-dependent methyltransferases"/>
    <property type="match status" value="1"/>
</dbReference>
<reference evidence="9" key="1">
    <citation type="journal article" date="2019" name="Int. J. Syst. Evol. Microbiol.">
        <title>The Global Catalogue of Microorganisms (GCM) 10K type strain sequencing project: providing services to taxonomists for standard genome sequencing and annotation.</title>
        <authorList>
            <consortium name="The Broad Institute Genomics Platform"/>
            <consortium name="The Broad Institute Genome Sequencing Center for Infectious Disease"/>
            <person name="Wu L."/>
            <person name="Ma J."/>
        </authorList>
    </citation>
    <scope>NUCLEOTIDE SEQUENCE [LARGE SCALE GENOMIC DNA]</scope>
    <source>
        <strain evidence="9">JCM 17810</strain>
    </source>
</reference>